<dbReference type="PROSITE" id="PS51257">
    <property type="entry name" value="PROKAR_LIPOPROTEIN"/>
    <property type="match status" value="1"/>
</dbReference>
<reference evidence="1 2" key="1">
    <citation type="journal article" date="2020" name="Nature">
        <title>Six reference-quality genomes reveal evolution of bat adaptations.</title>
        <authorList>
            <person name="Jebb D."/>
            <person name="Huang Z."/>
            <person name="Pippel M."/>
            <person name="Hughes G.M."/>
            <person name="Lavrichenko K."/>
            <person name="Devanna P."/>
            <person name="Winkler S."/>
            <person name="Jermiin L.S."/>
            <person name="Skirmuntt E.C."/>
            <person name="Katzourakis A."/>
            <person name="Burkitt-Gray L."/>
            <person name="Ray D.A."/>
            <person name="Sullivan K.A.M."/>
            <person name="Roscito J.G."/>
            <person name="Kirilenko B.M."/>
            <person name="Davalos L.M."/>
            <person name="Corthals A.P."/>
            <person name="Power M.L."/>
            <person name="Jones G."/>
            <person name="Ransome R.D."/>
            <person name="Dechmann D.K.N."/>
            <person name="Locatelli A.G."/>
            <person name="Puechmaille S.J."/>
            <person name="Fedrigo O."/>
            <person name="Jarvis E.D."/>
            <person name="Hiller M."/>
            <person name="Vernes S.C."/>
            <person name="Myers E.W."/>
            <person name="Teeling E.C."/>
        </authorList>
    </citation>
    <scope>NUCLEOTIDE SEQUENCE [LARGE SCALE GENOMIC DNA]</scope>
    <source>
        <strain evidence="1">MRhiFer1</strain>
        <tissue evidence="1">Lung</tissue>
    </source>
</reference>
<gene>
    <name evidence="1" type="ORF">mRhiFer1_009896</name>
</gene>
<name>A0A7J7YIC2_RHIFE</name>
<comment type="caution">
    <text evidence="1">The sequence shown here is derived from an EMBL/GenBank/DDBJ whole genome shotgun (WGS) entry which is preliminary data.</text>
</comment>
<accession>A0A7J7YIC2</accession>
<dbReference type="Proteomes" id="UP000585614">
    <property type="component" value="Unassembled WGS sequence"/>
</dbReference>
<sequence>MSQRLHSSKSKSDDSLVGGTGNLTQSAGVSCGAGAIPGQAIYALALGRAIPLLGIYPKDTVAQMPTELFTVTLVSKGLVTMQRAGLRGLLDKSTVGPRVRCCWHLVGQPTVPHLTATGCFTYAKLTSENIDCRN</sequence>
<dbReference type="EMBL" id="JACAGC010000006">
    <property type="protein sequence ID" value="KAF6361662.1"/>
    <property type="molecule type" value="Genomic_DNA"/>
</dbReference>
<organism evidence="1 2">
    <name type="scientific">Rhinolophus ferrumequinum</name>
    <name type="common">Greater horseshoe bat</name>
    <dbReference type="NCBI Taxonomy" id="59479"/>
    <lineage>
        <taxon>Eukaryota</taxon>
        <taxon>Metazoa</taxon>
        <taxon>Chordata</taxon>
        <taxon>Craniata</taxon>
        <taxon>Vertebrata</taxon>
        <taxon>Euteleostomi</taxon>
        <taxon>Mammalia</taxon>
        <taxon>Eutheria</taxon>
        <taxon>Laurasiatheria</taxon>
        <taxon>Chiroptera</taxon>
        <taxon>Yinpterochiroptera</taxon>
        <taxon>Rhinolophoidea</taxon>
        <taxon>Rhinolophidae</taxon>
        <taxon>Rhinolophinae</taxon>
        <taxon>Rhinolophus</taxon>
    </lineage>
</organism>
<evidence type="ECO:0000313" key="1">
    <source>
        <dbReference type="EMBL" id="KAF6361662.1"/>
    </source>
</evidence>
<evidence type="ECO:0000313" key="2">
    <source>
        <dbReference type="Proteomes" id="UP000585614"/>
    </source>
</evidence>
<protein>
    <submittedName>
        <fullName evidence="1">Uncharacterized protein</fullName>
    </submittedName>
</protein>
<proteinExistence type="predicted"/>
<dbReference type="AlphaFoldDB" id="A0A7J7YIC2"/>